<dbReference type="SUPFAM" id="SSF50249">
    <property type="entry name" value="Nucleic acid-binding proteins"/>
    <property type="match status" value="1"/>
</dbReference>
<evidence type="ECO:0000313" key="4">
    <source>
        <dbReference type="Proteomes" id="UP000030151"/>
    </source>
</evidence>
<reference evidence="3 4" key="1">
    <citation type="submission" date="2014-02" db="EMBL/GenBank/DDBJ databases">
        <title>The genome sequence of the entomopathogenic fungus Metarhizium robertsii ARSEF 2575.</title>
        <authorList>
            <person name="Giuliano Garisto Donzelli B."/>
            <person name="Roe B.A."/>
            <person name="Macmil S.L."/>
            <person name="Krasnoff S.B."/>
            <person name="Gibson D.M."/>
        </authorList>
    </citation>
    <scope>NUCLEOTIDE SEQUENCE [LARGE SCALE GENOMIC DNA]</scope>
    <source>
        <strain evidence="3 4">ARSEF 2575</strain>
    </source>
</reference>
<dbReference type="OrthoDB" id="2285229at2759"/>
<protein>
    <submittedName>
        <fullName evidence="3">Exoribonuclease II</fullName>
    </submittedName>
</protein>
<dbReference type="Pfam" id="PF00773">
    <property type="entry name" value="RNB"/>
    <property type="match status" value="1"/>
</dbReference>
<evidence type="ECO:0000259" key="2">
    <source>
        <dbReference type="SMART" id="SM00955"/>
    </source>
</evidence>
<dbReference type="EMBL" id="JELW01000011">
    <property type="protein sequence ID" value="EXV00710.1"/>
    <property type="molecule type" value="Genomic_DNA"/>
</dbReference>
<dbReference type="GO" id="GO:0000932">
    <property type="term" value="C:P-body"/>
    <property type="evidence" value="ECO:0007669"/>
    <property type="project" value="TreeGrafter"/>
</dbReference>
<dbReference type="GO" id="GO:0006402">
    <property type="term" value="P:mRNA catabolic process"/>
    <property type="evidence" value="ECO:0007669"/>
    <property type="project" value="TreeGrafter"/>
</dbReference>
<dbReference type="PANTHER" id="PTHR23355:SF65">
    <property type="entry name" value="EXORIBONUCLEASE CYT-4, PUTATIVE (AFU_ORTHOLOGUE AFUA_7G01550)-RELATED"/>
    <property type="match status" value="1"/>
</dbReference>
<dbReference type="Proteomes" id="UP000030151">
    <property type="component" value="Unassembled WGS sequence"/>
</dbReference>
<dbReference type="PANTHER" id="PTHR23355">
    <property type="entry name" value="RIBONUCLEASE"/>
    <property type="match status" value="1"/>
</dbReference>
<dbReference type="InterPro" id="IPR056625">
    <property type="entry name" value="SH3_CYT4"/>
</dbReference>
<dbReference type="Pfam" id="PF25522">
    <property type="entry name" value="OB_cyt-4"/>
    <property type="match status" value="1"/>
</dbReference>
<feature type="compositionally biased region" description="Polar residues" evidence="1">
    <location>
        <begin position="149"/>
        <end position="160"/>
    </location>
</feature>
<dbReference type="InterPro" id="IPR050180">
    <property type="entry name" value="RNR_Ribonuclease"/>
</dbReference>
<dbReference type="InterPro" id="IPR057912">
    <property type="entry name" value="OB_CYT4_C"/>
</dbReference>
<dbReference type="HOGENOM" id="CLU_002512_0_0_1"/>
<proteinExistence type="predicted"/>
<evidence type="ECO:0000313" key="3">
    <source>
        <dbReference type="EMBL" id="EXV00710.1"/>
    </source>
</evidence>
<dbReference type="eggNOG" id="KOG2102">
    <property type="taxonomic scope" value="Eukaryota"/>
</dbReference>
<dbReference type="InterPro" id="IPR001900">
    <property type="entry name" value="RNase_II/R"/>
</dbReference>
<dbReference type="SMART" id="SM00955">
    <property type="entry name" value="RNB"/>
    <property type="match status" value="1"/>
</dbReference>
<feature type="region of interest" description="Disordered" evidence="1">
    <location>
        <begin position="133"/>
        <end position="180"/>
    </location>
</feature>
<dbReference type="Pfam" id="PF23214">
    <property type="entry name" value="SH3_CYT4"/>
    <property type="match status" value="1"/>
</dbReference>
<gene>
    <name evidence="3" type="ORF">X797_006118</name>
</gene>
<dbReference type="GO" id="GO:0000175">
    <property type="term" value="F:3'-5'-RNA exonuclease activity"/>
    <property type="evidence" value="ECO:0007669"/>
    <property type="project" value="TreeGrafter"/>
</dbReference>
<dbReference type="InterPro" id="IPR012340">
    <property type="entry name" value="NA-bd_OB-fold"/>
</dbReference>
<dbReference type="AlphaFoldDB" id="A0A0A1UUF2"/>
<accession>A0A0A1UUF2</accession>
<dbReference type="Pfam" id="PF23216">
    <property type="entry name" value="WHD_CYT4"/>
    <property type="match status" value="1"/>
</dbReference>
<organism evidence="3 4">
    <name type="scientific">Metarhizium robertsii</name>
    <dbReference type="NCBI Taxonomy" id="568076"/>
    <lineage>
        <taxon>Eukaryota</taxon>
        <taxon>Fungi</taxon>
        <taxon>Dikarya</taxon>
        <taxon>Ascomycota</taxon>
        <taxon>Pezizomycotina</taxon>
        <taxon>Sordariomycetes</taxon>
        <taxon>Hypocreomycetidae</taxon>
        <taxon>Hypocreales</taxon>
        <taxon>Clavicipitaceae</taxon>
        <taxon>Metarhizium</taxon>
    </lineage>
</organism>
<name>A0A0A1UUF2_9HYPO</name>
<comment type="caution">
    <text evidence="3">The sequence shown here is derived from an EMBL/GenBank/DDBJ whole genome shotgun (WGS) entry which is preliminary data.</text>
</comment>
<sequence>MPCDAAMPYICLVGVLDDQHPVPNAWLVAFCLTPYTVNVGSGTNSWLIQNHQPDKFVFPLGRDATLFCPDIQLDQLAPCYGTRDSHMAADTGGINGLPIRERLRRWTVENEHIGTKAMPPEAFIHGSIANNVSRTQSTGSSELDRLRSATRNMTDTGKNEPTNDDAEASIVGSDSRSPGDLVELRQQGSRVPVFAIYLGYFGDRNHFYAANGKWVTSMGFSSLFSVSNFVAIQELESVLAKIPKDGTPEHFDELRNNEKGPLREDGVGLINKMAEFRASSEVIYQGNMTKLDGARELLSSARDVKYLSLFEIADMLLPENLKGEDGFPPPALYAVHTALSRNDIAFSPLTPSADCHRRDHLFEVFPQNHAQTMTKIAAWVREYTDSSAKKLRPLKDSELEEIALGRFIIQAREAVSYSRQTREWTPHGILKTSPSVTLPKVDWSSVSKDVISFLEWWASYDLFGAGSRFHSYGALILRSLRLYDDATLDQSTAWTFLQEIGVIAPWEIPSRYRVRFPGTTIARGGGISRPEPKNLLKSTRPDIAEGNRKLRAGSPIFCIDAPSTMIIDDGVSLEHTDQPGEFWIHVHAADPASAIQPNSALGRFMELIPENIYLPGHFQAMLPSELGEDDSKDYKSESLVKQYSLRPGCPALTFSAKVNEAGDVLDYQVEPSTLEEVTYLDPEDVAEFCGEQTPPSVTGYSFEVGTPPDATAATPERNMTTVQDLDARSKEDILTLYRLAESMKQKRLSKGAWPYFFPRPSVQVSFHDAIPEVGAIQGATLFPPDPYIKVGTERSTGCSVVSNTMVLAGEVAARWCSDRGIPIPYRKDAKSAENFQAAFDFATREIYPLIYQGVEPSATHRQELSKLTGGIQISSEPGPYFLLGLDMYTKATSPLRRFSDLLVHWQIHAALAFESKMQRRIDATTDVLDGILPFTTTSLNSTLPLLHMREKMAKTVSRGTLDWILIALVRAWRFEDKAPRTLRFTVSSRWRQGLLGHLDMFDLSATMDVSGLNGCRLVKDIRVGDEFEVELADVNVHSRQILVKALRYLSSQHPLDSSNASVAGVVGETNLGISSV</sequence>
<dbReference type="GO" id="GO:0003723">
    <property type="term" value="F:RNA binding"/>
    <property type="evidence" value="ECO:0007669"/>
    <property type="project" value="InterPro"/>
</dbReference>
<feature type="domain" description="RNB" evidence="2">
    <location>
        <begin position="548"/>
        <end position="913"/>
    </location>
</feature>
<dbReference type="InterPro" id="IPR056624">
    <property type="entry name" value="WH_CYT4"/>
</dbReference>
<evidence type="ECO:0000256" key="1">
    <source>
        <dbReference type="SAM" id="MobiDB-lite"/>
    </source>
</evidence>